<dbReference type="GO" id="GO:0016616">
    <property type="term" value="F:oxidoreductase activity, acting on the CH-OH group of donors, NAD or NADP as acceptor"/>
    <property type="evidence" value="ECO:0007669"/>
    <property type="project" value="UniProtKB-ARBA"/>
</dbReference>
<dbReference type="EMBL" id="CAEZXO010000003">
    <property type="protein sequence ID" value="CAB4690756.1"/>
    <property type="molecule type" value="Genomic_DNA"/>
</dbReference>
<dbReference type="PANTHER" id="PTHR42760:SF133">
    <property type="entry name" value="3-OXOACYL-[ACYL-CARRIER-PROTEIN] REDUCTASE"/>
    <property type="match status" value="1"/>
</dbReference>
<organism evidence="12">
    <name type="scientific">freshwater metagenome</name>
    <dbReference type="NCBI Taxonomy" id="449393"/>
    <lineage>
        <taxon>unclassified sequences</taxon>
        <taxon>metagenomes</taxon>
        <taxon>ecological metagenomes</taxon>
    </lineage>
</organism>
<dbReference type="PROSITE" id="PS00061">
    <property type="entry name" value="ADH_SHORT"/>
    <property type="match status" value="1"/>
</dbReference>
<dbReference type="EMBL" id="CAFBQX010000002">
    <property type="protein sequence ID" value="CAB5070792.1"/>
    <property type="molecule type" value="Genomic_DNA"/>
</dbReference>
<dbReference type="PRINTS" id="PR00080">
    <property type="entry name" value="SDRFAMILY"/>
</dbReference>
<dbReference type="EMBL" id="CAFBOC010000008">
    <property type="protein sequence ID" value="CAB4977175.1"/>
    <property type="molecule type" value="Genomic_DNA"/>
</dbReference>
<sequence length="259" mass="27936">MPDLNGGHSSIIIAGAASGIGLATTRRLLKEWPNVKIIAADIQSGALAEVEKEFGKERLLILKSDITSAEGAAKVVESAATWANPLSGLVVTAGNSTNHASLELTPEQWKEVRDCHLDGHFYMNQAFARHLVANKIDGAIVNFSSVAHIFGWPRRLPYAVAKAGIDALTRTLAVEWAEFNIRVNAIAPGYVNTSMVINAQQAGYLDPSIIDMHAMKRFSEPDEIAAGVQFLLSNEASFITGEILTIDGGFTAKKIPWNK</sequence>
<evidence type="ECO:0000313" key="5">
    <source>
        <dbReference type="EMBL" id="CAB4690756.1"/>
    </source>
</evidence>
<dbReference type="Gene3D" id="3.40.50.720">
    <property type="entry name" value="NAD(P)-binding Rossmann-like Domain"/>
    <property type="match status" value="1"/>
</dbReference>
<evidence type="ECO:0000256" key="2">
    <source>
        <dbReference type="ARBA" id="ARBA00023002"/>
    </source>
</evidence>
<dbReference type="EMBL" id="CAFBLD010000004">
    <property type="protein sequence ID" value="CAB4865491.1"/>
    <property type="molecule type" value="Genomic_DNA"/>
</dbReference>
<evidence type="ECO:0000313" key="8">
    <source>
        <dbReference type="EMBL" id="CAB4832698.1"/>
    </source>
</evidence>
<reference evidence="12" key="1">
    <citation type="submission" date="2020-05" db="EMBL/GenBank/DDBJ databases">
        <authorList>
            <person name="Chiriac C."/>
            <person name="Salcher M."/>
            <person name="Ghai R."/>
            <person name="Kavagutti S V."/>
        </authorList>
    </citation>
    <scope>NUCLEOTIDE SEQUENCE</scope>
</reference>
<dbReference type="GO" id="GO:0006633">
    <property type="term" value="P:fatty acid biosynthetic process"/>
    <property type="evidence" value="ECO:0007669"/>
    <property type="project" value="TreeGrafter"/>
</dbReference>
<dbReference type="EMBL" id="CAFBNH010000009">
    <property type="protein sequence ID" value="CAB4953280.1"/>
    <property type="molecule type" value="Genomic_DNA"/>
</dbReference>
<dbReference type="EMBL" id="CAFABH010000032">
    <property type="protein sequence ID" value="CAB4832698.1"/>
    <property type="molecule type" value="Genomic_DNA"/>
</dbReference>
<gene>
    <name evidence="5" type="ORF">UFOPK2510_00674</name>
    <name evidence="6" type="ORF">UFOPK2718_00885</name>
    <name evidence="7" type="ORF">UFOPK2936_01243</name>
    <name evidence="8" type="ORF">UFOPK3174_01373</name>
    <name evidence="9" type="ORF">UFOPK3328_00742</name>
    <name evidence="10" type="ORF">UFOPK3779_01367</name>
    <name evidence="11" type="ORF">UFOPK3913_00874</name>
    <name evidence="4" type="ORF">UFOPK4107_00272</name>
    <name evidence="12" type="ORF">UFOPK4403_00462</name>
</gene>
<evidence type="ECO:0000313" key="7">
    <source>
        <dbReference type="EMBL" id="CAB4785346.1"/>
    </source>
</evidence>
<dbReference type="CDD" id="cd05233">
    <property type="entry name" value="SDR_c"/>
    <property type="match status" value="1"/>
</dbReference>
<dbReference type="FunFam" id="3.40.50.720:FF:000084">
    <property type="entry name" value="Short-chain dehydrogenase reductase"/>
    <property type="match status" value="1"/>
</dbReference>
<evidence type="ECO:0000313" key="4">
    <source>
        <dbReference type="EMBL" id="CAB4331997.1"/>
    </source>
</evidence>
<evidence type="ECO:0000259" key="3">
    <source>
        <dbReference type="SMART" id="SM00822"/>
    </source>
</evidence>
<dbReference type="Pfam" id="PF13561">
    <property type="entry name" value="adh_short_C2"/>
    <property type="match status" value="1"/>
</dbReference>
<dbReference type="EMBL" id="CAESAE010000002">
    <property type="protein sequence ID" value="CAB4331997.1"/>
    <property type="molecule type" value="Genomic_DNA"/>
</dbReference>
<proteinExistence type="inferred from homology"/>
<evidence type="ECO:0000313" key="6">
    <source>
        <dbReference type="EMBL" id="CAB4725797.1"/>
    </source>
</evidence>
<dbReference type="AlphaFoldDB" id="A0A6J7V033"/>
<dbReference type="PANTHER" id="PTHR42760">
    <property type="entry name" value="SHORT-CHAIN DEHYDROGENASES/REDUCTASES FAMILY MEMBER"/>
    <property type="match status" value="1"/>
</dbReference>
<evidence type="ECO:0000313" key="11">
    <source>
        <dbReference type="EMBL" id="CAB4977175.1"/>
    </source>
</evidence>
<dbReference type="EMBL" id="CAEZYM010000007">
    <property type="protein sequence ID" value="CAB4725797.1"/>
    <property type="molecule type" value="Genomic_DNA"/>
</dbReference>
<dbReference type="EMBL" id="CAEZZW010000007">
    <property type="protein sequence ID" value="CAB4785346.1"/>
    <property type="molecule type" value="Genomic_DNA"/>
</dbReference>
<name>A0A6J7V033_9ZZZZ</name>
<dbReference type="InterPro" id="IPR036291">
    <property type="entry name" value="NAD(P)-bd_dom_sf"/>
</dbReference>
<dbReference type="InterPro" id="IPR020904">
    <property type="entry name" value="Sc_DH/Rdtase_CS"/>
</dbReference>
<evidence type="ECO:0000256" key="1">
    <source>
        <dbReference type="ARBA" id="ARBA00006484"/>
    </source>
</evidence>
<keyword evidence="2" id="KW-0560">Oxidoreductase</keyword>
<dbReference type="InterPro" id="IPR057326">
    <property type="entry name" value="KR_dom"/>
</dbReference>
<evidence type="ECO:0000313" key="12">
    <source>
        <dbReference type="EMBL" id="CAB5070792.1"/>
    </source>
</evidence>
<dbReference type="SUPFAM" id="SSF51735">
    <property type="entry name" value="NAD(P)-binding Rossmann-fold domains"/>
    <property type="match status" value="1"/>
</dbReference>
<dbReference type="SMART" id="SM00822">
    <property type="entry name" value="PKS_KR"/>
    <property type="match status" value="1"/>
</dbReference>
<dbReference type="PRINTS" id="PR00081">
    <property type="entry name" value="GDHRDH"/>
</dbReference>
<evidence type="ECO:0000313" key="9">
    <source>
        <dbReference type="EMBL" id="CAB4865491.1"/>
    </source>
</evidence>
<evidence type="ECO:0000313" key="10">
    <source>
        <dbReference type="EMBL" id="CAB4953280.1"/>
    </source>
</evidence>
<comment type="similarity">
    <text evidence="1">Belongs to the short-chain dehydrogenases/reductases (SDR) family.</text>
</comment>
<dbReference type="GO" id="GO:0048038">
    <property type="term" value="F:quinone binding"/>
    <property type="evidence" value="ECO:0007669"/>
    <property type="project" value="TreeGrafter"/>
</dbReference>
<feature type="domain" description="Ketoreductase" evidence="3">
    <location>
        <begin position="9"/>
        <end position="179"/>
    </location>
</feature>
<dbReference type="InterPro" id="IPR002347">
    <property type="entry name" value="SDR_fam"/>
</dbReference>
<protein>
    <submittedName>
        <fullName evidence="12">Unannotated protein</fullName>
    </submittedName>
</protein>
<accession>A0A6J7V033</accession>